<name>A0ABW5A1I7_9BACL</name>
<dbReference type="Gene3D" id="6.10.140.1110">
    <property type="match status" value="1"/>
</dbReference>
<sequence>MLNLRVPVQIKIVLTEETKAQITGEINQAIQGVQHELEQIDFQSRKALQDAEKNGPQAVNSVQARINQEVGMRMERREQMMQQLVQIQQSPIGSEIPGGQVDTNVEVRVGDVWENVIQGTEIILKDGIVVEIRREGDEV</sequence>
<proteinExistence type="predicted"/>
<accession>A0ABW5A1I7</accession>
<evidence type="ECO:0000313" key="1">
    <source>
        <dbReference type="EMBL" id="MFD2171401.1"/>
    </source>
</evidence>
<organism evidence="1 2">
    <name type="scientific">Tumebacillus lipolyticus</name>
    <dbReference type="NCBI Taxonomy" id="1280370"/>
    <lineage>
        <taxon>Bacteria</taxon>
        <taxon>Bacillati</taxon>
        <taxon>Bacillota</taxon>
        <taxon>Bacilli</taxon>
        <taxon>Bacillales</taxon>
        <taxon>Alicyclobacillaceae</taxon>
        <taxon>Tumebacillus</taxon>
    </lineage>
</organism>
<dbReference type="RefSeq" id="WP_386048164.1">
    <property type="nucleotide sequence ID" value="NZ_JBHUIO010000009.1"/>
</dbReference>
<dbReference type="Pfam" id="PF11068">
    <property type="entry name" value="YlqD"/>
    <property type="match status" value="1"/>
</dbReference>
<reference evidence="2" key="1">
    <citation type="journal article" date="2019" name="Int. J. Syst. Evol. Microbiol.">
        <title>The Global Catalogue of Microorganisms (GCM) 10K type strain sequencing project: providing services to taxonomists for standard genome sequencing and annotation.</title>
        <authorList>
            <consortium name="The Broad Institute Genomics Platform"/>
            <consortium name="The Broad Institute Genome Sequencing Center for Infectious Disease"/>
            <person name="Wu L."/>
            <person name="Ma J."/>
        </authorList>
    </citation>
    <scope>NUCLEOTIDE SEQUENCE [LARGE SCALE GENOMIC DNA]</scope>
    <source>
        <strain evidence="2">CGMCC 1.13574</strain>
    </source>
</reference>
<protein>
    <submittedName>
        <fullName evidence="1">YlqD family protein</fullName>
    </submittedName>
</protein>
<dbReference type="EMBL" id="JBHUIO010000009">
    <property type="protein sequence ID" value="MFD2171401.1"/>
    <property type="molecule type" value="Genomic_DNA"/>
</dbReference>
<evidence type="ECO:0000313" key="2">
    <source>
        <dbReference type="Proteomes" id="UP001597343"/>
    </source>
</evidence>
<gene>
    <name evidence="1" type="ORF">ACFSOY_15675</name>
</gene>
<dbReference type="InterPro" id="IPR021297">
    <property type="entry name" value="YlqD"/>
</dbReference>
<comment type="caution">
    <text evidence="1">The sequence shown here is derived from an EMBL/GenBank/DDBJ whole genome shotgun (WGS) entry which is preliminary data.</text>
</comment>
<dbReference type="Proteomes" id="UP001597343">
    <property type="component" value="Unassembled WGS sequence"/>
</dbReference>
<keyword evidence="2" id="KW-1185">Reference proteome</keyword>